<organism evidence="3">
    <name type="scientific">Octopus bimaculoides</name>
    <name type="common">California two-spotted octopus</name>
    <dbReference type="NCBI Taxonomy" id="37653"/>
    <lineage>
        <taxon>Eukaryota</taxon>
        <taxon>Metazoa</taxon>
        <taxon>Spiralia</taxon>
        <taxon>Lophotrochozoa</taxon>
        <taxon>Mollusca</taxon>
        <taxon>Cephalopoda</taxon>
        <taxon>Coleoidea</taxon>
        <taxon>Octopodiformes</taxon>
        <taxon>Octopoda</taxon>
        <taxon>Incirrata</taxon>
        <taxon>Octopodidae</taxon>
        <taxon>Octopus</taxon>
    </lineage>
</organism>
<feature type="transmembrane region" description="Helical" evidence="1">
    <location>
        <begin position="186"/>
        <end position="204"/>
    </location>
</feature>
<feature type="transmembrane region" description="Helical" evidence="1">
    <location>
        <begin position="39"/>
        <end position="57"/>
    </location>
</feature>
<dbReference type="InterPro" id="IPR004843">
    <property type="entry name" value="Calcineurin-like_PHP"/>
</dbReference>
<dbReference type="Pfam" id="PF00149">
    <property type="entry name" value="Metallophos"/>
    <property type="match status" value="1"/>
</dbReference>
<accession>A0A0L8GGV4</accession>
<dbReference type="EMBL" id="KQ421843">
    <property type="protein sequence ID" value="KOF76221.1"/>
    <property type="molecule type" value="Genomic_DNA"/>
</dbReference>
<proteinExistence type="predicted"/>
<dbReference type="AlphaFoldDB" id="A0A0L8GGV4"/>
<feature type="transmembrane region" description="Helical" evidence="1">
    <location>
        <begin position="107"/>
        <end position="131"/>
    </location>
</feature>
<evidence type="ECO:0000259" key="2">
    <source>
        <dbReference type="Pfam" id="PF00149"/>
    </source>
</evidence>
<sequence>MVALSVYVSASAIVILAVVLGELYVFTLDKEIRARNLRAQFLCFLECVILTMSVIIWRTFGSRRSVRPDSNYVGVASDAKDVGQLQRRRRDQNIRAKIENENTYLSLALRILLLFYLGSCHLAFACNIFLMAENPHWLSMLTYATFGSLIQLVTALIIIEAVHYLLKLFSKKKKLFLISSRRWRHLIVVTYTIFISGLGLYRAAQLPTVKSVSIPISKLPKSLEGFRIVQLTDIHLGPTVGRRRLEDVVEIVNSLKPDIVVMTGDLVDGSVQKLKDAVAPMQDIKSVHGKFFIAGNHEYYTGDVDNWYNHMKELGYIVLHNTNIKLPRTGVKAAQQFCLAGVDDIDAVHLGYHGHGPDIDAALSSCDPTQPVVVLAHQPRVAKTILDSSYRVDLILSGHTHGGQMFPMMIGAYLINPFFAGLYQYQGRSYVYVSEGTVYWGIPMRIGSSMEITEVLLTNR</sequence>
<dbReference type="InterPro" id="IPR051158">
    <property type="entry name" value="Metallophosphoesterase_sf"/>
</dbReference>
<feature type="domain" description="Calcineurin-like phosphoesterase" evidence="2">
    <location>
        <begin position="226"/>
        <end position="402"/>
    </location>
</feature>
<dbReference type="InterPro" id="IPR029052">
    <property type="entry name" value="Metallo-depent_PP-like"/>
</dbReference>
<dbReference type="OMA" id="GNVTEWF"/>
<keyword evidence="1" id="KW-0472">Membrane</keyword>
<reference evidence="3" key="1">
    <citation type="submission" date="2015-07" db="EMBL/GenBank/DDBJ databases">
        <title>MeaNS - Measles Nucleotide Surveillance Program.</title>
        <authorList>
            <person name="Tran T."/>
            <person name="Druce J."/>
        </authorList>
    </citation>
    <scope>NUCLEOTIDE SEQUENCE</scope>
    <source>
        <strain evidence="3">UCB-OBI-ISO-001</strain>
        <tissue evidence="3">Gonad</tissue>
    </source>
</reference>
<dbReference type="PANTHER" id="PTHR31302">
    <property type="entry name" value="TRANSMEMBRANE PROTEIN WITH METALLOPHOSPHOESTERASE DOMAIN-RELATED"/>
    <property type="match status" value="1"/>
</dbReference>
<keyword evidence="1" id="KW-1133">Transmembrane helix</keyword>
<protein>
    <recommendedName>
        <fullName evidence="2">Calcineurin-like phosphoesterase domain-containing protein</fullName>
    </recommendedName>
</protein>
<feature type="transmembrane region" description="Helical" evidence="1">
    <location>
        <begin position="143"/>
        <end position="166"/>
    </location>
</feature>
<dbReference type="OrthoDB" id="783096at2759"/>
<gene>
    <name evidence="3" type="ORF">OCBIM_22033592mg</name>
</gene>
<dbReference type="Gene3D" id="3.60.21.10">
    <property type="match status" value="1"/>
</dbReference>
<name>A0A0L8GGV4_OCTBM</name>
<dbReference type="SUPFAM" id="SSF56300">
    <property type="entry name" value="Metallo-dependent phosphatases"/>
    <property type="match status" value="1"/>
</dbReference>
<dbReference type="CDD" id="cd07385">
    <property type="entry name" value="MPP_YkuE_C"/>
    <property type="match status" value="1"/>
</dbReference>
<dbReference type="GO" id="GO:0016787">
    <property type="term" value="F:hydrolase activity"/>
    <property type="evidence" value="ECO:0007669"/>
    <property type="project" value="InterPro"/>
</dbReference>
<dbReference type="STRING" id="37653.A0A0L8GGV4"/>
<evidence type="ECO:0000313" key="3">
    <source>
        <dbReference type="EMBL" id="KOF76221.1"/>
    </source>
</evidence>
<dbReference type="PANTHER" id="PTHR31302:SF0">
    <property type="entry name" value="TRANSMEMBRANE PROTEIN WITH METALLOPHOSPHOESTERASE DOMAIN"/>
    <property type="match status" value="1"/>
</dbReference>
<dbReference type="KEGG" id="obi:106876911"/>
<evidence type="ECO:0000256" key="1">
    <source>
        <dbReference type="SAM" id="Phobius"/>
    </source>
</evidence>
<feature type="transmembrane region" description="Helical" evidence="1">
    <location>
        <begin position="7"/>
        <end position="27"/>
    </location>
</feature>
<keyword evidence="1" id="KW-0812">Transmembrane</keyword>